<evidence type="ECO:0000313" key="2">
    <source>
        <dbReference type="EMBL" id="OHV27734.1"/>
    </source>
</evidence>
<dbReference type="AlphaFoldDB" id="A0A1S1Q6B5"/>
<dbReference type="InterPro" id="IPR029068">
    <property type="entry name" value="Glyas_Bleomycin-R_OHBP_Dase"/>
</dbReference>
<comment type="caution">
    <text evidence="2">The sequence shown here is derived from an EMBL/GenBank/DDBJ whole genome shotgun (WGS) entry which is preliminary data.</text>
</comment>
<dbReference type="InterPro" id="IPR041581">
    <property type="entry name" value="Glyoxalase_6"/>
</dbReference>
<evidence type="ECO:0000313" key="3">
    <source>
        <dbReference type="Proteomes" id="UP000179769"/>
    </source>
</evidence>
<accession>A0A1S1Q6B5</accession>
<dbReference type="InterPro" id="IPR037523">
    <property type="entry name" value="VOC_core"/>
</dbReference>
<dbReference type="SUPFAM" id="SSF54593">
    <property type="entry name" value="Glyoxalase/Bleomycin resistance protein/Dihydroxybiphenyl dioxygenase"/>
    <property type="match status" value="1"/>
</dbReference>
<keyword evidence="3" id="KW-1185">Reference proteome</keyword>
<dbReference type="Proteomes" id="UP000179769">
    <property type="component" value="Unassembled WGS sequence"/>
</dbReference>
<gene>
    <name evidence="2" type="ORF">BBK14_19670</name>
</gene>
<dbReference type="EMBL" id="MAXA01000218">
    <property type="protein sequence ID" value="OHV27734.1"/>
    <property type="molecule type" value="Genomic_DNA"/>
</dbReference>
<dbReference type="PROSITE" id="PS51819">
    <property type="entry name" value="VOC"/>
    <property type="match status" value="1"/>
</dbReference>
<protein>
    <submittedName>
        <fullName evidence="2">Glyoxalase</fullName>
    </submittedName>
</protein>
<organism evidence="2 3">
    <name type="scientific">Parafrankia soli</name>
    <dbReference type="NCBI Taxonomy" id="2599596"/>
    <lineage>
        <taxon>Bacteria</taxon>
        <taxon>Bacillati</taxon>
        <taxon>Actinomycetota</taxon>
        <taxon>Actinomycetes</taxon>
        <taxon>Frankiales</taxon>
        <taxon>Frankiaceae</taxon>
        <taxon>Parafrankia</taxon>
    </lineage>
</organism>
<dbReference type="OrthoDB" id="2453533at2"/>
<name>A0A1S1Q6B5_9ACTN</name>
<evidence type="ECO:0000259" key="1">
    <source>
        <dbReference type="PROSITE" id="PS51819"/>
    </source>
</evidence>
<proteinExistence type="predicted"/>
<feature type="domain" description="VOC" evidence="1">
    <location>
        <begin position="15"/>
        <end position="125"/>
    </location>
</feature>
<dbReference type="Pfam" id="PF18029">
    <property type="entry name" value="Glyoxalase_6"/>
    <property type="match status" value="1"/>
</dbReference>
<dbReference type="Gene3D" id="3.10.180.10">
    <property type="entry name" value="2,3-Dihydroxybiphenyl 1,2-Dioxygenase, domain 1"/>
    <property type="match status" value="1"/>
</dbReference>
<sequence length="128" mass="13677">MSRERPPRSGVIPVPVAKVLSVVPVADFDASIAWYERLFGRPADARPMPGLADWHISDDAWVQIFRDVDHAGRSALNFAVDDLEDETAVLAGRGITLGEVTATAKNAKLASVADPAGNTITLIENPST</sequence>
<reference evidence="3" key="1">
    <citation type="submission" date="2016-07" db="EMBL/GenBank/DDBJ databases">
        <title>Frankia sp. NRRL B-16219 Genome sequencing.</title>
        <authorList>
            <person name="Ghodhbane-Gtari F."/>
            <person name="Swanson E."/>
            <person name="Gueddou A."/>
            <person name="Louati M."/>
            <person name="Nouioui I."/>
            <person name="Hezbri K."/>
            <person name="Abebe-Akele F."/>
            <person name="Simpson S."/>
            <person name="Morris K."/>
            <person name="Thomas K."/>
            <person name="Gtari M."/>
            <person name="Tisa L.S."/>
        </authorList>
    </citation>
    <scope>NUCLEOTIDE SEQUENCE [LARGE SCALE GENOMIC DNA]</scope>
    <source>
        <strain evidence="3">NRRL B-16219</strain>
    </source>
</reference>
<dbReference type="CDD" id="cd06587">
    <property type="entry name" value="VOC"/>
    <property type="match status" value="1"/>
</dbReference>